<dbReference type="GO" id="GO:0004674">
    <property type="term" value="F:protein serine/threonine kinase activity"/>
    <property type="evidence" value="ECO:0007669"/>
    <property type="project" value="UniProtKB-KW"/>
</dbReference>
<keyword evidence="2" id="KW-0723">Serine/threonine-protein kinase</keyword>
<dbReference type="PROSITE" id="PS01187">
    <property type="entry name" value="EGF_CA"/>
    <property type="match status" value="1"/>
</dbReference>
<keyword evidence="14" id="KW-1185">Reference proteome</keyword>
<dbReference type="InterPro" id="IPR045274">
    <property type="entry name" value="WAK-like"/>
</dbReference>
<dbReference type="Gene3D" id="2.10.25.10">
    <property type="entry name" value="Laminin"/>
    <property type="match status" value="1"/>
</dbReference>
<dbReference type="PROSITE" id="PS00107">
    <property type="entry name" value="PROTEIN_KINASE_ATP"/>
    <property type="match status" value="1"/>
</dbReference>
<dbReference type="InterPro" id="IPR025287">
    <property type="entry name" value="WAK_GUB"/>
</dbReference>
<dbReference type="Pfam" id="PF13947">
    <property type="entry name" value="GUB_WAK_bind"/>
    <property type="match status" value="1"/>
</dbReference>
<dbReference type="PANTHER" id="PTHR27005">
    <property type="entry name" value="WALL-ASSOCIATED RECEPTOR KINASE-LIKE 21"/>
    <property type="match status" value="1"/>
</dbReference>
<keyword evidence="3" id="KW-0808">Transferase</keyword>
<evidence type="ECO:0000256" key="9">
    <source>
        <dbReference type="ARBA" id="ARBA00023180"/>
    </source>
</evidence>
<dbReference type="InterPro" id="IPR000719">
    <property type="entry name" value="Prot_kinase_dom"/>
</dbReference>
<dbReference type="PROSITE" id="PS50011">
    <property type="entry name" value="PROTEIN_KINASE_DOM"/>
    <property type="match status" value="1"/>
</dbReference>
<keyword evidence="7 10" id="KW-0067">ATP-binding</keyword>
<dbReference type="InterPro" id="IPR018097">
    <property type="entry name" value="EGF_Ca-bd_CS"/>
</dbReference>
<dbReference type="Proteomes" id="UP001497457">
    <property type="component" value="Chromosome 11b"/>
</dbReference>
<dbReference type="SUPFAM" id="SSF56112">
    <property type="entry name" value="Protein kinase-like (PK-like)"/>
    <property type="match status" value="1"/>
</dbReference>
<evidence type="ECO:0000256" key="1">
    <source>
        <dbReference type="ARBA" id="ARBA00004479"/>
    </source>
</evidence>
<organism evidence="13 14">
    <name type="scientific">Urochloa decumbens</name>
    <dbReference type="NCBI Taxonomy" id="240449"/>
    <lineage>
        <taxon>Eukaryota</taxon>
        <taxon>Viridiplantae</taxon>
        <taxon>Streptophyta</taxon>
        <taxon>Embryophyta</taxon>
        <taxon>Tracheophyta</taxon>
        <taxon>Spermatophyta</taxon>
        <taxon>Magnoliopsida</taxon>
        <taxon>Liliopsida</taxon>
        <taxon>Poales</taxon>
        <taxon>Poaceae</taxon>
        <taxon>PACMAD clade</taxon>
        <taxon>Panicoideae</taxon>
        <taxon>Panicodae</taxon>
        <taxon>Paniceae</taxon>
        <taxon>Melinidinae</taxon>
        <taxon>Urochloa</taxon>
    </lineage>
</organism>
<dbReference type="GO" id="GO:0005524">
    <property type="term" value="F:ATP binding"/>
    <property type="evidence" value="ECO:0007669"/>
    <property type="project" value="UniProtKB-UniRule"/>
</dbReference>
<evidence type="ECO:0000256" key="11">
    <source>
        <dbReference type="SAM" id="SignalP"/>
    </source>
</evidence>
<evidence type="ECO:0000259" key="12">
    <source>
        <dbReference type="PROSITE" id="PS50011"/>
    </source>
</evidence>
<dbReference type="InterPro" id="IPR001245">
    <property type="entry name" value="Ser-Thr/Tyr_kinase_cat_dom"/>
</dbReference>
<evidence type="ECO:0000256" key="3">
    <source>
        <dbReference type="ARBA" id="ARBA00022679"/>
    </source>
</evidence>
<comment type="subcellular location">
    <subcellularLocation>
        <location evidence="1">Membrane</location>
        <topology evidence="1">Single-pass type I membrane protein</topology>
    </subcellularLocation>
</comment>
<evidence type="ECO:0000256" key="6">
    <source>
        <dbReference type="ARBA" id="ARBA00022777"/>
    </source>
</evidence>
<reference evidence="13" key="1">
    <citation type="submission" date="2024-10" db="EMBL/GenBank/DDBJ databases">
        <authorList>
            <person name="Ryan C."/>
        </authorList>
    </citation>
    <scope>NUCLEOTIDE SEQUENCE [LARGE SCALE GENOMIC DNA]</scope>
</reference>
<gene>
    <name evidence="13" type="ORF">URODEC1_LOCUS7408</name>
</gene>
<keyword evidence="6" id="KW-0418">Kinase</keyword>
<dbReference type="PANTHER" id="PTHR27005:SF165">
    <property type="entry name" value="OS03G0642600 PROTEIN"/>
    <property type="match status" value="1"/>
</dbReference>
<evidence type="ECO:0000256" key="2">
    <source>
        <dbReference type="ARBA" id="ARBA00022527"/>
    </source>
</evidence>
<sequence>MEPHKWPPRHHTLLAMQEALLFLVLIIVPAMEVSATSSGLAVSLPGCPDKCGNVSIPYPFGIGDACAASSLSPNFTVICNNSFQPPRPTIGDPSIAVLEVIDISLERGEMRVYNDISYYCFTSNTTISEENTAEFSLEGTPFIPSATRNRFTVIGCKTLGLIGGYTHNNPDLYVAGCYSYCQGINSTSDGAPCAGVGCCETTISPNITDFAAVLTNQSSVWSFNPCFYAMLVEEGWYSFRRQDLVGRLGFINERANRGVPVISDWAIRNGSCPKEGTATSKDYACVSTNSYCVSASNGPGYLCKCSKGYEGNPYLSKGCQDIDECEVRKQDAKYKELYPCKNGRCQNTPGGYICKCRIGTRSDGTNSGCRPLLSKAEQAVIGLSASAVVVISLACLLVMKLQRTKHRKEKDEYFKQNGGLKLYDEMRSRQVDTIHILTEKEIKKATENFSDDRVLGFGGHGMVYRGTLDDNKEVAIKKSKVIDDDCREEFVNEIIILSQINHRNIVRLLGCCLEVDVPMLIYEFITNGTLFEFLHGYNHKSSIPLDLRLKIATQSAEALAYIHSSTSRTILHGDVKSLNILLDDEYNAKVSDFGASALKSMDKNDFIMLIQGTLGYIDPESFVSQRLTDKSDVYSFGVVLLELMTRKKAIYIDTSNEKKALSHAFVLMFHQSQLRDMLDSEIIDDEIMVVLEKLAELVMHCLSTKGDERPTMKEVAERLQMLRRLHMQLTTKADPIQAHYSYGGTSEFVPSDGTGYQSTETAKLVLEVDLAR</sequence>
<keyword evidence="9" id="KW-0325">Glycoprotein</keyword>
<dbReference type="InterPro" id="IPR011009">
    <property type="entry name" value="Kinase-like_dom_sf"/>
</dbReference>
<feature type="domain" description="Protein kinase" evidence="12">
    <location>
        <begin position="449"/>
        <end position="729"/>
    </location>
</feature>
<keyword evidence="4 11" id="KW-0732">Signal</keyword>
<feature type="chain" id="PRO_5044764202" description="Protein kinase domain-containing protein" evidence="11">
    <location>
        <begin position="36"/>
        <end position="772"/>
    </location>
</feature>
<keyword evidence="5 10" id="KW-0547">Nucleotide-binding</keyword>
<feature type="signal peptide" evidence="11">
    <location>
        <begin position="1"/>
        <end position="35"/>
    </location>
</feature>
<dbReference type="FunFam" id="1.10.510.10:FF:000084">
    <property type="entry name" value="Wall-associated receptor kinase 2"/>
    <property type="match status" value="1"/>
</dbReference>
<name>A0ABC8VW03_9POAL</name>
<dbReference type="InterPro" id="IPR001881">
    <property type="entry name" value="EGF-like_Ca-bd_dom"/>
</dbReference>
<dbReference type="SMART" id="SM00220">
    <property type="entry name" value="S_TKc"/>
    <property type="match status" value="1"/>
</dbReference>
<evidence type="ECO:0000256" key="8">
    <source>
        <dbReference type="ARBA" id="ARBA00023157"/>
    </source>
</evidence>
<dbReference type="Gene3D" id="3.30.200.20">
    <property type="entry name" value="Phosphorylase Kinase, domain 1"/>
    <property type="match status" value="1"/>
</dbReference>
<dbReference type="EMBL" id="OZ075121">
    <property type="protein sequence ID" value="CAL4897735.1"/>
    <property type="molecule type" value="Genomic_DNA"/>
</dbReference>
<dbReference type="InterPro" id="IPR008271">
    <property type="entry name" value="Ser/Thr_kinase_AS"/>
</dbReference>
<dbReference type="SMART" id="SM00179">
    <property type="entry name" value="EGF_CA"/>
    <property type="match status" value="1"/>
</dbReference>
<dbReference type="AlphaFoldDB" id="A0ABC8VW03"/>
<evidence type="ECO:0000256" key="10">
    <source>
        <dbReference type="PROSITE-ProRule" id="PRU10141"/>
    </source>
</evidence>
<dbReference type="InterPro" id="IPR000742">
    <property type="entry name" value="EGF"/>
</dbReference>
<dbReference type="Pfam" id="PF07714">
    <property type="entry name" value="PK_Tyr_Ser-Thr"/>
    <property type="match status" value="1"/>
</dbReference>
<dbReference type="GO" id="GO:0016020">
    <property type="term" value="C:membrane"/>
    <property type="evidence" value="ECO:0007669"/>
    <property type="project" value="UniProtKB-SubCell"/>
</dbReference>
<proteinExistence type="predicted"/>
<dbReference type="SMART" id="SM00181">
    <property type="entry name" value="EGF"/>
    <property type="match status" value="2"/>
</dbReference>
<evidence type="ECO:0000256" key="5">
    <source>
        <dbReference type="ARBA" id="ARBA00022741"/>
    </source>
</evidence>
<keyword evidence="8" id="KW-1015">Disulfide bond</keyword>
<evidence type="ECO:0000256" key="7">
    <source>
        <dbReference type="ARBA" id="ARBA00022840"/>
    </source>
</evidence>
<dbReference type="FunFam" id="3.30.200.20:FF:000708">
    <property type="entry name" value="Protein kinase superfamily protein"/>
    <property type="match status" value="1"/>
</dbReference>
<protein>
    <recommendedName>
        <fullName evidence="12">Protein kinase domain-containing protein</fullName>
    </recommendedName>
</protein>
<evidence type="ECO:0000313" key="13">
    <source>
        <dbReference type="EMBL" id="CAL4897735.1"/>
    </source>
</evidence>
<dbReference type="InterPro" id="IPR017441">
    <property type="entry name" value="Protein_kinase_ATP_BS"/>
</dbReference>
<evidence type="ECO:0000256" key="4">
    <source>
        <dbReference type="ARBA" id="ARBA00022729"/>
    </source>
</evidence>
<dbReference type="PROSITE" id="PS00108">
    <property type="entry name" value="PROTEIN_KINASE_ST"/>
    <property type="match status" value="1"/>
</dbReference>
<dbReference type="CDD" id="cd00054">
    <property type="entry name" value="EGF_CA"/>
    <property type="match status" value="1"/>
</dbReference>
<feature type="binding site" evidence="10">
    <location>
        <position position="478"/>
    </location>
    <ligand>
        <name>ATP</name>
        <dbReference type="ChEBI" id="CHEBI:30616"/>
    </ligand>
</feature>
<accession>A0ABC8VW03</accession>
<dbReference type="FunFam" id="2.10.25.10:FF:000704">
    <property type="entry name" value="Os12g0614800 protein"/>
    <property type="match status" value="1"/>
</dbReference>
<evidence type="ECO:0000313" key="14">
    <source>
        <dbReference type="Proteomes" id="UP001497457"/>
    </source>
</evidence>
<dbReference type="Gene3D" id="1.10.510.10">
    <property type="entry name" value="Transferase(Phosphotransferase) domain 1"/>
    <property type="match status" value="1"/>
</dbReference>